<dbReference type="EMBL" id="AL731594">
    <property type="protein sequence ID" value="CAE05599.1"/>
    <property type="molecule type" value="Genomic_DNA"/>
</dbReference>
<dbReference type="AlphaFoldDB" id="Q5CAH2"/>
<reference evidence="2" key="1">
    <citation type="journal article" date="2002" name="Nature">
        <title>Sequence and analysis of rice chromosome 4.</title>
        <authorList>
            <person name="Feng Q."/>
            <person name="Zhang Y."/>
            <person name="Hao P."/>
            <person name="Wang S."/>
            <person name="Fu G."/>
            <person name="Huang Y."/>
            <person name="Li Y."/>
            <person name="Zhu J."/>
            <person name="Liu Y."/>
            <person name="Hu X."/>
            <person name="Jia P."/>
            <person name="Zhang Y."/>
            <person name="Zhao Q."/>
            <person name="Ying K."/>
            <person name="Yu S."/>
            <person name="Tang Y."/>
            <person name="Weng Q."/>
            <person name="Zhang L."/>
            <person name="Lu Y."/>
            <person name="Mu J."/>
            <person name="Lu Y."/>
            <person name="Zhang L.S."/>
            <person name="Yu Z."/>
            <person name="Fan D."/>
            <person name="Liu X."/>
            <person name="Lu T."/>
            <person name="Li C."/>
            <person name="Wu Y."/>
            <person name="Sun T."/>
            <person name="Lei H."/>
            <person name="Li T."/>
            <person name="Hu H."/>
            <person name="Guan J."/>
            <person name="Wu M."/>
            <person name="Zhang R."/>
            <person name="Zhou B."/>
            <person name="Chen Z."/>
            <person name="Chen L."/>
            <person name="Jin Z."/>
            <person name="Wang R."/>
            <person name="Yin H."/>
            <person name="Cai Z."/>
            <person name="Ren S."/>
            <person name="Lv G."/>
            <person name="Gu W."/>
            <person name="Zhu G."/>
            <person name="Tu Y."/>
            <person name="Jia J."/>
            <person name="Zhang Y."/>
            <person name="Chen J."/>
            <person name="Kang H."/>
            <person name="Chen X."/>
            <person name="Shao C."/>
            <person name="Sun Y."/>
            <person name="Hu Q."/>
            <person name="Zhang X."/>
            <person name="Zhang W."/>
            <person name="Wang L."/>
            <person name="Ding C."/>
            <person name="Sheng H."/>
            <person name="Gu J."/>
            <person name="Chen S."/>
            <person name="Ni L."/>
            <person name="Zhu F."/>
            <person name="Chen W."/>
            <person name="Lan L."/>
            <person name="Lai Y."/>
            <person name="Cheng Z."/>
            <person name="Gu M."/>
            <person name="Jiang J."/>
            <person name="Li J."/>
            <person name="Hong G."/>
            <person name="Xue Y."/>
            <person name="Han B."/>
        </authorList>
    </citation>
    <scope>NUCLEOTIDE SEQUENCE</scope>
</reference>
<gene>
    <name evidence="2" type="ORF">OSJNBa0032N05.28</name>
</gene>
<dbReference type="InterPro" id="IPR029480">
    <property type="entry name" value="Transpos_assoc"/>
</dbReference>
<proteinExistence type="predicted"/>
<dbReference type="Pfam" id="PF13963">
    <property type="entry name" value="Transpos_assoc"/>
    <property type="match status" value="1"/>
</dbReference>
<evidence type="ECO:0000313" key="2">
    <source>
        <dbReference type="EMBL" id="CAE05599.1"/>
    </source>
</evidence>
<accession>Q5CAH2</accession>
<protein>
    <submittedName>
        <fullName evidence="2">OSJNBa0032N05.28 protein</fullName>
    </submittedName>
</protein>
<feature type="domain" description="Transposase-associated" evidence="1">
    <location>
        <begin position="79"/>
        <end position="112"/>
    </location>
</feature>
<sequence>MSGSSKMEANLCQFESNLLIKVLSVKEFPLVTGITSPMMGLCVAARQRWIVVGCTMFIVHLKSIGKGSLNSSDLRTVTKNRMAMQILCPCNDCKNEQMFPDIDDVHSHLIRRDTDDNDRDFEKFSKLVKDCQMPLYDGCKSKHSKLSCMLELMKLKASNGWSDKSFTELLDLLKDMLPEGNKLPQREGRGVGTGD</sequence>
<name>Q5CAH2_ORYSJ</name>
<evidence type="ECO:0000259" key="1">
    <source>
        <dbReference type="Pfam" id="PF13963"/>
    </source>
</evidence>
<organism evidence="2">
    <name type="scientific">Oryza sativa subsp. japonica</name>
    <name type="common">Rice</name>
    <dbReference type="NCBI Taxonomy" id="39947"/>
    <lineage>
        <taxon>Eukaryota</taxon>
        <taxon>Viridiplantae</taxon>
        <taxon>Streptophyta</taxon>
        <taxon>Embryophyta</taxon>
        <taxon>Tracheophyta</taxon>
        <taxon>Spermatophyta</taxon>
        <taxon>Magnoliopsida</taxon>
        <taxon>Liliopsida</taxon>
        <taxon>Poales</taxon>
        <taxon>Poaceae</taxon>
        <taxon>BOP clade</taxon>
        <taxon>Oryzoideae</taxon>
        <taxon>Oryzeae</taxon>
        <taxon>Oryzinae</taxon>
        <taxon>Oryza</taxon>
        <taxon>Oryza sativa</taxon>
    </lineage>
</organism>